<dbReference type="Proteomes" id="UP000033441">
    <property type="component" value="Unassembled WGS sequence"/>
</dbReference>
<name>A0A0F3N912_ANAPH</name>
<accession>A0A0F3N912</accession>
<evidence type="ECO:0000313" key="1">
    <source>
        <dbReference type="EMBL" id="KJV64216.1"/>
    </source>
</evidence>
<dbReference type="EMBL" id="LANV01000001">
    <property type="protein sequence ID" value="KJV64216.1"/>
    <property type="molecule type" value="Genomic_DNA"/>
</dbReference>
<organism evidence="1 2">
    <name type="scientific">Anaplasma phagocytophilum str. ApMUC09</name>
    <dbReference type="NCBI Taxonomy" id="1359152"/>
    <lineage>
        <taxon>Bacteria</taxon>
        <taxon>Pseudomonadati</taxon>
        <taxon>Pseudomonadota</taxon>
        <taxon>Alphaproteobacteria</taxon>
        <taxon>Rickettsiales</taxon>
        <taxon>Anaplasmataceae</taxon>
        <taxon>Anaplasma</taxon>
        <taxon>phagocytophilum group</taxon>
    </lineage>
</organism>
<gene>
    <name evidence="1" type="ORF">APHMUC_0525</name>
</gene>
<dbReference type="PATRIC" id="fig|1359152.3.peg.551"/>
<dbReference type="AlphaFoldDB" id="A0A0F3N912"/>
<evidence type="ECO:0000313" key="2">
    <source>
        <dbReference type="Proteomes" id="UP000033441"/>
    </source>
</evidence>
<comment type="caution">
    <text evidence="1">The sequence shown here is derived from an EMBL/GenBank/DDBJ whole genome shotgun (WGS) entry which is preliminary data.</text>
</comment>
<reference evidence="1 2" key="1">
    <citation type="submission" date="2015-02" db="EMBL/GenBank/DDBJ databases">
        <title>Genome Sequencing of Rickettsiales.</title>
        <authorList>
            <person name="Daugherty S.C."/>
            <person name="Su Q."/>
            <person name="Abolude K."/>
            <person name="Beier-Sexton M."/>
            <person name="Carlyon J.A."/>
            <person name="Carter R."/>
            <person name="Day N.P."/>
            <person name="Dumler S.J."/>
            <person name="Dyachenko V."/>
            <person name="Godinez A."/>
            <person name="Kurtti T.J."/>
            <person name="Lichay M."/>
            <person name="Mullins K.E."/>
            <person name="Ott S."/>
            <person name="Pappas-Brown V."/>
            <person name="Paris D.H."/>
            <person name="Patel P."/>
            <person name="Richards A.L."/>
            <person name="Sadzewicz L."/>
            <person name="Sears K."/>
            <person name="Seidman D."/>
            <person name="Sengamalay N."/>
            <person name="Stenos J."/>
            <person name="Tallon L.J."/>
            <person name="Vincent G."/>
            <person name="Fraser C.M."/>
            <person name="Munderloh U."/>
            <person name="Dunning-Hotopp J.C."/>
        </authorList>
    </citation>
    <scope>NUCLEOTIDE SEQUENCE [LARGE SCALE GENOMIC DNA]</scope>
    <source>
        <strain evidence="1 2">ApMUC09</strain>
    </source>
</reference>
<proteinExistence type="predicted"/>
<sequence length="747" mass="81974">MVNAMLGRCIVSNYGSGYQPVCDRLILELQSENCSYFSFLKSLLSVLERAVEATEKAQSIVGQSGTVGCGIDARCLATAQVSLSRVSEEISVVIQNATASENNEEEISLNFLKQTCNALIRQCFDALYHISNSRRLLNLLREHYTDAFSAVSNTVLVVVDAITLMRRAHIYVTTGSTVESAAIIDARRRISRYMNAACYAIHAIPSSTIRSLVEALGGGCSAPEIREMACHLLQEAVLLSSLIHNGEETANRGDAASYRERVKALLGLLRQALRELRIGLLDSRAYDSPNTRFFAEVFYAAMENTSMEYRDMGGALSSDDAVIHQRDLYSMLLEASAMVYMVNTSCAARAQKAKKPDHCARSILKTFKKVQKALSAIRKKPCITQSIDDANICSRIRGLVDDAQQLIQNIDMSALPNPTLHRELLNRTRKSLIDAGSLCISLQCAADPEYRPPPQAVMQQRHLSSMLLEAVSAIYTVQTSFNAISPIDGDIENCQRTVLGIVEKLQAALSALRGRNLNDVKSLGDANALSCVTGIVADAQALLESIDMCLLPNPTLHGELLHRTREILLDVGSLCMELQCATEPEYRPTQAVIHQRNLYDILLETVYALHVAHISSTSPVIGKIKEKLQEALAVMRGRRLTEIKSLGDANVCSFVLGLVADAQLLLESIDVYSLPNPALHRGLLNNVMHKLCEAASICIKQQCAGNPEYGVPAECDCQNPQEWDFPSTRFAAIDASLVGDFVECRIM</sequence>
<protein>
    <submittedName>
        <fullName evidence="1">Uncharacterized protein</fullName>
    </submittedName>
</protein>